<dbReference type="Gene3D" id="3.40.50.300">
    <property type="entry name" value="P-loop containing nucleotide triphosphate hydrolases"/>
    <property type="match status" value="2"/>
</dbReference>
<dbReference type="PANTHER" id="PTHR10903">
    <property type="entry name" value="GTPASE, IMAP FAMILY MEMBER-RELATED"/>
    <property type="match status" value="1"/>
</dbReference>
<name>A0A3Q0QSK0_AMPCI</name>
<evidence type="ECO:0000256" key="4">
    <source>
        <dbReference type="SAM" id="Coils"/>
    </source>
</evidence>
<keyword evidence="3" id="KW-0342">GTP-binding</keyword>
<dbReference type="PROSITE" id="PS51720">
    <property type="entry name" value="G_AIG1"/>
    <property type="match status" value="1"/>
</dbReference>
<keyword evidence="7" id="KW-1185">Reference proteome</keyword>
<organism evidence="6 7">
    <name type="scientific">Amphilophus citrinellus</name>
    <name type="common">Midas cichlid</name>
    <name type="synonym">Cichlasoma citrinellum</name>
    <dbReference type="NCBI Taxonomy" id="61819"/>
    <lineage>
        <taxon>Eukaryota</taxon>
        <taxon>Metazoa</taxon>
        <taxon>Chordata</taxon>
        <taxon>Craniata</taxon>
        <taxon>Vertebrata</taxon>
        <taxon>Euteleostomi</taxon>
        <taxon>Actinopterygii</taxon>
        <taxon>Neopterygii</taxon>
        <taxon>Teleostei</taxon>
        <taxon>Neoteleostei</taxon>
        <taxon>Acanthomorphata</taxon>
        <taxon>Ovalentaria</taxon>
        <taxon>Cichlomorphae</taxon>
        <taxon>Cichliformes</taxon>
        <taxon>Cichlidae</taxon>
        <taxon>New World cichlids</taxon>
        <taxon>Cichlasomatinae</taxon>
        <taxon>Heroini</taxon>
        <taxon>Amphilophus</taxon>
    </lineage>
</organism>
<evidence type="ECO:0000313" key="7">
    <source>
        <dbReference type="Proteomes" id="UP000261340"/>
    </source>
</evidence>
<dbReference type="CDD" id="cd01852">
    <property type="entry name" value="AIG1"/>
    <property type="match status" value="1"/>
</dbReference>
<evidence type="ECO:0000259" key="5">
    <source>
        <dbReference type="PROSITE" id="PS51720"/>
    </source>
</evidence>
<dbReference type="AlphaFoldDB" id="A0A3Q0QSK0"/>
<reference evidence="6" key="1">
    <citation type="submission" date="2025-08" db="UniProtKB">
        <authorList>
            <consortium name="Ensembl"/>
        </authorList>
    </citation>
    <scope>IDENTIFICATION</scope>
</reference>
<dbReference type="STRING" id="61819.ENSACIP00000001128"/>
<evidence type="ECO:0000256" key="3">
    <source>
        <dbReference type="ARBA" id="ARBA00023134"/>
    </source>
</evidence>
<dbReference type="InterPro" id="IPR006703">
    <property type="entry name" value="G_AIG1"/>
</dbReference>
<dbReference type="OMA" id="HRMIKEK"/>
<protein>
    <recommendedName>
        <fullName evidence="5">AIG1-type G domain-containing protein</fullName>
    </recommendedName>
</protein>
<feature type="domain" description="AIG1-type G" evidence="5">
    <location>
        <begin position="14"/>
        <end position="252"/>
    </location>
</feature>
<evidence type="ECO:0000256" key="2">
    <source>
        <dbReference type="ARBA" id="ARBA00022741"/>
    </source>
</evidence>
<evidence type="ECO:0000313" key="6">
    <source>
        <dbReference type="Ensembl" id="ENSACIP00000001128.1"/>
    </source>
</evidence>
<evidence type="ECO:0000256" key="1">
    <source>
        <dbReference type="ARBA" id="ARBA00008535"/>
    </source>
</evidence>
<dbReference type="Ensembl" id="ENSACIT00000001180.1">
    <property type="protein sequence ID" value="ENSACIP00000001128.1"/>
    <property type="gene ID" value="ENSACIG00000000893.1"/>
</dbReference>
<accession>A0A3Q0QSK0</accession>
<keyword evidence="2" id="KW-0547">Nucleotide-binding</keyword>
<dbReference type="FunFam" id="3.40.50.300:FF:000366">
    <property type="entry name" value="GTPase, IMAP family member 2"/>
    <property type="match status" value="1"/>
</dbReference>
<dbReference type="InterPro" id="IPR045058">
    <property type="entry name" value="GIMA/IAN/Toc"/>
</dbReference>
<dbReference type="Proteomes" id="UP000261340">
    <property type="component" value="Unplaced"/>
</dbReference>
<dbReference type="InterPro" id="IPR027417">
    <property type="entry name" value="P-loop_NTPase"/>
</dbReference>
<sequence length="341" mass="39271">MNLTLGGGSSRTNDEELRIVMVGKTGTGKSATGNTILGHQCFESKFSAVSMSKECSKGKAIVDGQHAAVIDTPGLFDTRFGLEKTTEDVFQCISYASPGPHIFLVVIRLGRYTEEEKQTVQRIQKIFGDAADRYSMVLFTGGDLLEETPIEEFLEESQTVKWIQEVFGDDADRYSMVLFTGGDQLGKTPIEEFLEESPELQEVVARCNNQYHVFNNMLKERSQVTELLQKIREIVQNNGGSHYTNEMFQEAERTLEEEKERILREKEEQIQKEKKKIEREIQERYQKEMQKLNEQLQDLWPHLYNFMNRFFLFHPVVSFKINLSHCHNATDCSFCFLSVTE</sequence>
<keyword evidence="4" id="KW-0175">Coiled coil</keyword>
<dbReference type="GO" id="GO:0005525">
    <property type="term" value="F:GTP binding"/>
    <property type="evidence" value="ECO:0007669"/>
    <property type="project" value="UniProtKB-KW"/>
</dbReference>
<dbReference type="PANTHER" id="PTHR10903:SF112">
    <property type="entry name" value="SI:CH211-113E8.5"/>
    <property type="match status" value="1"/>
</dbReference>
<comment type="similarity">
    <text evidence="1">Belongs to the TRAFAC class TrmE-Era-EngA-EngB-Septin-like GTPase superfamily. AIG1/Toc34/Toc159-like paraseptin GTPase family. IAN subfamily.</text>
</comment>
<feature type="coiled-coil region" evidence="4">
    <location>
        <begin position="245"/>
        <end position="298"/>
    </location>
</feature>
<proteinExistence type="inferred from homology"/>
<dbReference type="Pfam" id="PF04548">
    <property type="entry name" value="AIG1"/>
    <property type="match status" value="1"/>
</dbReference>
<reference evidence="6" key="2">
    <citation type="submission" date="2025-09" db="UniProtKB">
        <authorList>
            <consortium name="Ensembl"/>
        </authorList>
    </citation>
    <scope>IDENTIFICATION</scope>
</reference>
<dbReference type="GeneTree" id="ENSGT01120000271858"/>
<dbReference type="SUPFAM" id="SSF52540">
    <property type="entry name" value="P-loop containing nucleoside triphosphate hydrolases"/>
    <property type="match status" value="1"/>
</dbReference>